<keyword evidence="2" id="KW-0812">Transmembrane</keyword>
<evidence type="ECO:0000313" key="3">
    <source>
        <dbReference type="EMBL" id="MCP2272055.1"/>
    </source>
</evidence>
<feature type="region of interest" description="Disordered" evidence="1">
    <location>
        <begin position="1"/>
        <end position="39"/>
    </location>
</feature>
<proteinExistence type="predicted"/>
<feature type="transmembrane region" description="Helical" evidence="2">
    <location>
        <begin position="85"/>
        <end position="103"/>
    </location>
</feature>
<accession>A0ABT1IHE1</accession>
<reference evidence="3 4" key="1">
    <citation type="submission" date="2022-06" db="EMBL/GenBank/DDBJ databases">
        <title>Genomic Encyclopedia of Archaeal and Bacterial Type Strains, Phase II (KMG-II): from individual species to whole genera.</title>
        <authorList>
            <person name="Goeker M."/>
        </authorList>
    </citation>
    <scope>NUCLEOTIDE SEQUENCE [LARGE SCALE GENOMIC DNA]</scope>
    <source>
        <strain evidence="3 4">DSM 44255</strain>
    </source>
</reference>
<feature type="compositionally biased region" description="Pro residues" evidence="1">
    <location>
        <begin position="17"/>
        <end position="33"/>
    </location>
</feature>
<evidence type="ECO:0000256" key="2">
    <source>
        <dbReference type="SAM" id="Phobius"/>
    </source>
</evidence>
<dbReference type="Proteomes" id="UP001205185">
    <property type="component" value="Unassembled WGS sequence"/>
</dbReference>
<keyword evidence="4" id="KW-1185">Reference proteome</keyword>
<evidence type="ECO:0000313" key="4">
    <source>
        <dbReference type="Proteomes" id="UP001205185"/>
    </source>
</evidence>
<name>A0ABT1IHE1_9PSEU</name>
<feature type="compositionally biased region" description="Basic and acidic residues" evidence="1">
    <location>
        <begin position="1"/>
        <end position="15"/>
    </location>
</feature>
<dbReference type="EMBL" id="JAMTCO010000011">
    <property type="protein sequence ID" value="MCP2272055.1"/>
    <property type="molecule type" value="Genomic_DNA"/>
</dbReference>
<comment type="caution">
    <text evidence="3">The sequence shown here is derived from an EMBL/GenBank/DDBJ whole genome shotgun (WGS) entry which is preliminary data.</text>
</comment>
<evidence type="ECO:0000256" key="1">
    <source>
        <dbReference type="SAM" id="MobiDB-lite"/>
    </source>
</evidence>
<organism evidence="3 4">
    <name type="scientific">Actinokineospora diospyrosa</name>
    <dbReference type="NCBI Taxonomy" id="103728"/>
    <lineage>
        <taxon>Bacteria</taxon>
        <taxon>Bacillati</taxon>
        <taxon>Actinomycetota</taxon>
        <taxon>Actinomycetes</taxon>
        <taxon>Pseudonocardiales</taxon>
        <taxon>Pseudonocardiaceae</taxon>
        <taxon>Actinokineospora</taxon>
    </lineage>
</organism>
<feature type="region of interest" description="Disordered" evidence="1">
    <location>
        <begin position="235"/>
        <end position="259"/>
    </location>
</feature>
<keyword evidence="2" id="KW-0472">Membrane</keyword>
<gene>
    <name evidence="3" type="ORF">LV75_004574</name>
</gene>
<protein>
    <recommendedName>
        <fullName evidence="5">Mce-associated membrane protein</fullName>
    </recommendedName>
</protein>
<evidence type="ECO:0008006" key="5">
    <source>
        <dbReference type="Google" id="ProtNLM"/>
    </source>
</evidence>
<sequence>MMVTMADHEQPDRDQPPAGPPAIRPPGQPPAVPMPDDEQWRQFQEFQRFQDFQRGQADGTLPPPPRAKRRPLWLRVLLAKWFRRLVYLLLVLLALTWAYQHFFGGPDEDLPASQTGGGKTTRTVLFATTPKEAVRAFYDNIAQNIPDDACTRFETQQVEDQFARHFNAPDCRTAVQRLNAEVGTANEYAEPRFPLAMDFTPRTDGTIVVSSCEMEVYDGPRLGRFTVKVIPGSRGDQWTISRHDDEPNPCPAKATQPTG</sequence>
<keyword evidence="2" id="KW-1133">Transmembrane helix</keyword>